<dbReference type="InterPro" id="IPR002110">
    <property type="entry name" value="Ankyrin_rpt"/>
</dbReference>
<feature type="repeat" description="ANK" evidence="6">
    <location>
        <begin position="706"/>
        <end position="738"/>
    </location>
</feature>
<dbReference type="AlphaFoldDB" id="A0A750IPH3"/>
<evidence type="ECO:0000256" key="7">
    <source>
        <dbReference type="SAM" id="Coils"/>
    </source>
</evidence>
<dbReference type="PANTHER" id="PTHR11070:SF2">
    <property type="entry name" value="ATP-DEPENDENT DNA HELICASE SRS2"/>
    <property type="match status" value="1"/>
</dbReference>
<reference evidence="10" key="1">
    <citation type="journal article" date="2018" name="Genome Biol.">
        <title>SKESA: strategic k-mer extension for scrupulous assemblies.</title>
        <authorList>
            <person name="Souvorov A."/>
            <person name="Agarwala R."/>
            <person name="Lipman D.J."/>
        </authorList>
    </citation>
    <scope>NUCLEOTIDE SEQUENCE</scope>
    <source>
        <strain evidence="10">MA.CK_05/00007164</strain>
    </source>
</reference>
<evidence type="ECO:0000256" key="2">
    <source>
        <dbReference type="ARBA" id="ARBA00022801"/>
    </source>
</evidence>
<evidence type="ECO:0000256" key="1">
    <source>
        <dbReference type="ARBA" id="ARBA00022741"/>
    </source>
</evidence>
<dbReference type="EMBL" id="DAAVQA010000021">
    <property type="protein sequence ID" value="HAF6298518.1"/>
    <property type="molecule type" value="Genomic_DNA"/>
</dbReference>
<evidence type="ECO:0000256" key="6">
    <source>
        <dbReference type="PROSITE-ProRule" id="PRU00023"/>
    </source>
</evidence>
<dbReference type="PROSITE" id="PS50088">
    <property type="entry name" value="ANK_REPEAT"/>
    <property type="match status" value="1"/>
</dbReference>
<evidence type="ECO:0000256" key="5">
    <source>
        <dbReference type="ARBA" id="ARBA00034923"/>
    </source>
</evidence>
<accession>A0A750IPH3</accession>
<organism evidence="10">
    <name type="scientific">Salmonella enterica</name>
    <name type="common">Salmonella choleraesuis</name>
    <dbReference type="NCBI Taxonomy" id="28901"/>
    <lineage>
        <taxon>Bacteria</taxon>
        <taxon>Pseudomonadati</taxon>
        <taxon>Pseudomonadota</taxon>
        <taxon>Gammaproteobacteria</taxon>
        <taxon>Enterobacterales</taxon>
        <taxon>Enterobacteriaceae</taxon>
        <taxon>Salmonella</taxon>
    </lineage>
</organism>
<protein>
    <recommendedName>
        <fullName evidence="5">DNA 3'-5' helicase II</fullName>
    </recommendedName>
</protein>
<dbReference type="Gene3D" id="3.40.50.300">
    <property type="entry name" value="P-loop containing nucleotide triphosphate hydrolases"/>
    <property type="match status" value="2"/>
</dbReference>
<dbReference type="Pfam" id="PF13857">
    <property type="entry name" value="Ank_5"/>
    <property type="match status" value="1"/>
</dbReference>
<dbReference type="Gene3D" id="1.25.40.20">
    <property type="entry name" value="Ankyrin repeat-containing domain"/>
    <property type="match status" value="1"/>
</dbReference>
<keyword evidence="4" id="KW-0067">ATP-binding</keyword>
<dbReference type="GO" id="GO:0005524">
    <property type="term" value="F:ATP binding"/>
    <property type="evidence" value="ECO:0007669"/>
    <property type="project" value="UniProtKB-KW"/>
</dbReference>
<dbReference type="InterPro" id="IPR003593">
    <property type="entry name" value="AAA+_ATPase"/>
</dbReference>
<feature type="region of interest" description="Disordered" evidence="8">
    <location>
        <begin position="943"/>
        <end position="976"/>
    </location>
</feature>
<comment type="caution">
    <text evidence="10">The sequence shown here is derived from an EMBL/GenBank/DDBJ whole genome shotgun (WGS) entry which is preliminary data.</text>
</comment>
<feature type="domain" description="AAA+ ATPase" evidence="9">
    <location>
        <begin position="136"/>
        <end position="477"/>
    </location>
</feature>
<dbReference type="SMART" id="SM00248">
    <property type="entry name" value="ANK"/>
    <property type="match status" value="1"/>
</dbReference>
<dbReference type="SUPFAM" id="SSF52540">
    <property type="entry name" value="P-loop containing nucleoside triphosphate hydrolases"/>
    <property type="match status" value="1"/>
</dbReference>
<keyword evidence="2" id="KW-0378">Hydrolase</keyword>
<keyword evidence="3" id="KW-0347">Helicase</keyword>
<dbReference type="SUPFAM" id="SSF48403">
    <property type="entry name" value="Ankyrin repeat"/>
    <property type="match status" value="1"/>
</dbReference>
<name>A0A750IPH3_SALER</name>
<dbReference type="SMART" id="SM00382">
    <property type="entry name" value="AAA"/>
    <property type="match status" value="1"/>
</dbReference>
<evidence type="ECO:0000256" key="4">
    <source>
        <dbReference type="ARBA" id="ARBA00022840"/>
    </source>
</evidence>
<evidence type="ECO:0000313" key="10">
    <source>
        <dbReference type="EMBL" id="HAF6298518.1"/>
    </source>
</evidence>
<feature type="coiled-coil region" evidence="7">
    <location>
        <begin position="574"/>
        <end position="601"/>
    </location>
</feature>
<dbReference type="InterPro" id="IPR027417">
    <property type="entry name" value="P-loop_NTPase"/>
</dbReference>
<dbReference type="GO" id="GO:0016787">
    <property type="term" value="F:hydrolase activity"/>
    <property type="evidence" value="ECO:0007669"/>
    <property type="project" value="UniProtKB-KW"/>
</dbReference>
<keyword evidence="7" id="KW-0175">Coiled coil</keyword>
<reference evidence="10" key="2">
    <citation type="submission" date="2020-02" db="EMBL/GenBank/DDBJ databases">
        <authorList>
            <consortium name="NCBI Pathogen Detection Project"/>
        </authorList>
    </citation>
    <scope>NUCLEOTIDE SEQUENCE</scope>
    <source>
        <strain evidence="10">MA.CK_05/00007164</strain>
    </source>
</reference>
<evidence type="ECO:0000256" key="8">
    <source>
        <dbReference type="SAM" id="MobiDB-lite"/>
    </source>
</evidence>
<feature type="compositionally biased region" description="Basic and acidic residues" evidence="8">
    <location>
        <begin position="963"/>
        <end position="976"/>
    </location>
</feature>
<dbReference type="InterPro" id="IPR000212">
    <property type="entry name" value="DNA_helicase_UvrD/REP"/>
</dbReference>
<dbReference type="PANTHER" id="PTHR11070">
    <property type="entry name" value="UVRD / RECB / PCRA DNA HELICASE FAMILY MEMBER"/>
    <property type="match status" value="1"/>
</dbReference>
<dbReference type="InterPro" id="IPR014016">
    <property type="entry name" value="UvrD-like_ATP-bd"/>
</dbReference>
<dbReference type="Pfam" id="PF00580">
    <property type="entry name" value="UvrD-helicase"/>
    <property type="match status" value="1"/>
</dbReference>
<dbReference type="GO" id="GO:0043138">
    <property type="term" value="F:3'-5' DNA helicase activity"/>
    <property type="evidence" value="ECO:0007669"/>
    <property type="project" value="TreeGrafter"/>
</dbReference>
<gene>
    <name evidence="10" type="ORF">G8N97_004767</name>
</gene>
<dbReference type="GO" id="GO:0000725">
    <property type="term" value="P:recombinational repair"/>
    <property type="evidence" value="ECO:0007669"/>
    <property type="project" value="TreeGrafter"/>
</dbReference>
<evidence type="ECO:0000256" key="3">
    <source>
        <dbReference type="ARBA" id="ARBA00022806"/>
    </source>
</evidence>
<dbReference type="PROSITE" id="PS50297">
    <property type="entry name" value="ANK_REP_REGION"/>
    <property type="match status" value="1"/>
</dbReference>
<keyword evidence="1" id="KW-0547">Nucleotide-binding</keyword>
<evidence type="ECO:0000259" key="9">
    <source>
        <dbReference type="SMART" id="SM00382"/>
    </source>
</evidence>
<proteinExistence type="predicted"/>
<sequence>MRVLIYQTLNPSDIPGFERFSRAIEHDDFRAADARKIDTNLYRARLGRRARLLFSLYRYRQEVYCLVLEYLPNHRYEKSRFLHKSVTVDEEKCSPLEAEDIESSPELSYVNPRNPRFIIQDRVISFDDEQQAICDAPLPLVITGPAGSGKTALILEKMKQAGSSALYVSLSPWLVSSARNLYYAGSDENDDRQVTFLSFREFLESLYIPPGREITTAEFERWFSRRCRETPFRNAHAMLEEFRGVLTASVNSSPALSREEYMVLGIRQSIFPPDQRAGVYALFERYCAWLKEQNLYDLNLLSHQYTERVTPTYDFLLVDEVQDMTAVQIHLLLQSLTSPGAFVLCGDANQIVHPNFFSWSALKTHFFEHRGLISGNCLRILNAGYRNAPQITRLAGQLLMLKQCRFGSVDRESNWFPESRAVQQGDIILLPDTEVIRRQFNEKTGRSVRYAVIVMHAEQKAQARHIFSTPLVFSVQEAKGLEYENVILFNMVSDETRMFRDICGSLTPGDLHQTGKYSRGKDKRDRSLELYKFYINALYVAMTRATRNVYLLESEPRHPLFSLLELQDRDREELRAEVSSREAWQQQARQLQQQGKDEQARTIIDDVLQQKQVPWEVISREKYRALCSQTSADKNQQLFLMEYSVAYNFFPQLNQQWLSEFKPARQSPEKAARQLEQKYFRAWGMRNPVTALRDTDRYGVDHRNQFNLTPLMMAVRAGNPGLAETLLNGGADITLTGSDGLTAWHTVLWQTVCDARFARQKCADLYPLVCPSSIAVQTEGSLKIIDRHHPTFFLLNLMVALFYSRLGEALSIWSAYTAKDLSASCRCFPDGILPAYRQRQRYISSLLSRHEAGRDAPGNWRLFLRMSHGKYIINPRLRLRCGEKWVAIYDLLGLPELGFDIRKIEYLTDAEFMEYCSMDALEVAEDHQHAIDVQMIEVTEEIRSDDNHSGSDTPVFGDMNTGEPRRSGEKKSPGND</sequence>
<keyword evidence="6" id="KW-0040">ANK repeat</keyword>
<dbReference type="InterPro" id="IPR036770">
    <property type="entry name" value="Ankyrin_rpt-contain_sf"/>
</dbReference>
<dbReference type="GO" id="GO:0003677">
    <property type="term" value="F:DNA binding"/>
    <property type="evidence" value="ECO:0007669"/>
    <property type="project" value="InterPro"/>
</dbReference>